<evidence type="ECO:0000313" key="1">
    <source>
        <dbReference type="EMBL" id="MEJ6010732.1"/>
    </source>
</evidence>
<proteinExistence type="predicted"/>
<reference evidence="1 2" key="1">
    <citation type="submission" date="2024-03" db="EMBL/GenBank/DDBJ databases">
        <authorList>
            <person name="Jo J.-H."/>
        </authorList>
    </citation>
    <scope>NUCLEOTIDE SEQUENCE [LARGE SCALE GENOMIC DNA]</scope>
    <source>
        <strain evidence="1 2">AS3R-12</strain>
    </source>
</reference>
<evidence type="ECO:0000313" key="2">
    <source>
        <dbReference type="Proteomes" id="UP001379235"/>
    </source>
</evidence>
<sequence>MEENKFEAAIERVKELGAEVESSAEASTEGDALAHVRAELHKWVDTVAGAVVNAGLGRVTLLHHNGKETSIASSELPYLLSRPARFETD</sequence>
<protein>
    <submittedName>
        <fullName evidence="1">Uncharacterized protein</fullName>
    </submittedName>
</protein>
<dbReference type="RefSeq" id="WP_339967523.1">
    <property type="nucleotide sequence ID" value="NZ_JBBHJY010000006.1"/>
</dbReference>
<accession>A0ABU8SA17</accession>
<keyword evidence="2" id="KW-1185">Reference proteome</keyword>
<dbReference type="Proteomes" id="UP001379235">
    <property type="component" value="Unassembled WGS sequence"/>
</dbReference>
<dbReference type="EMBL" id="JBBHJY010000006">
    <property type="protein sequence ID" value="MEJ6010732.1"/>
    <property type="molecule type" value="Genomic_DNA"/>
</dbReference>
<organism evidence="1 2">
    <name type="scientific">Novosphingobium aquae</name>
    <dbReference type="NCBI Taxonomy" id="3133435"/>
    <lineage>
        <taxon>Bacteria</taxon>
        <taxon>Pseudomonadati</taxon>
        <taxon>Pseudomonadota</taxon>
        <taxon>Alphaproteobacteria</taxon>
        <taxon>Sphingomonadales</taxon>
        <taxon>Sphingomonadaceae</taxon>
        <taxon>Novosphingobium</taxon>
    </lineage>
</organism>
<gene>
    <name evidence="1" type="ORF">WG900_12485</name>
</gene>
<comment type="caution">
    <text evidence="1">The sequence shown here is derived from an EMBL/GenBank/DDBJ whole genome shotgun (WGS) entry which is preliminary data.</text>
</comment>
<name>A0ABU8SA17_9SPHN</name>